<gene>
    <name evidence="2" type="ORF">JW592_23920</name>
</gene>
<feature type="region of interest" description="Disordered" evidence="1">
    <location>
        <begin position="155"/>
        <end position="182"/>
    </location>
</feature>
<reference evidence="2 3" key="1">
    <citation type="submission" date="2021-02" db="EMBL/GenBank/DDBJ databases">
        <title>Streptomyces spirodelae sp. nov., isolated from duckweed.</title>
        <authorList>
            <person name="Saimee Y."/>
            <person name="Duangmal K."/>
        </authorList>
    </citation>
    <scope>NUCLEOTIDE SEQUENCE [LARGE SCALE GENOMIC DNA]</scope>
    <source>
        <strain evidence="2 3">DW4-2</strain>
    </source>
</reference>
<organism evidence="2 3">
    <name type="scientific">Streptomyces spirodelae</name>
    <dbReference type="NCBI Taxonomy" id="2812904"/>
    <lineage>
        <taxon>Bacteria</taxon>
        <taxon>Bacillati</taxon>
        <taxon>Actinomycetota</taxon>
        <taxon>Actinomycetes</taxon>
        <taxon>Kitasatosporales</taxon>
        <taxon>Streptomycetaceae</taxon>
        <taxon>Streptomyces</taxon>
    </lineage>
</organism>
<evidence type="ECO:0000313" key="2">
    <source>
        <dbReference type="EMBL" id="MBO8188494.1"/>
    </source>
</evidence>
<dbReference type="RefSeq" id="WP_209267270.1">
    <property type="nucleotide sequence ID" value="NZ_JAFFZN010000024.1"/>
</dbReference>
<dbReference type="Pfam" id="PF14433">
    <property type="entry name" value="SUKH-3"/>
    <property type="match status" value="1"/>
</dbReference>
<dbReference type="InterPro" id="IPR025850">
    <property type="entry name" value="SUKH-3"/>
</dbReference>
<proteinExistence type="predicted"/>
<name>A0ABS3WZD3_9ACTN</name>
<evidence type="ECO:0000313" key="3">
    <source>
        <dbReference type="Proteomes" id="UP001518976"/>
    </source>
</evidence>
<sequence length="182" mass="19396">MTTRFPVAVDDPLRNAGWEPGRWDIRQAEQWADTLRGHISPGGHRHAVFPAAVEVWAEFGTLHITPTGPGRHLAPSPVYIDPLPGLHSARTFSDLGRALGTQVCPIGTEGEDEALLAIDAERRVYSIDATGDWYLGADFDAALSALMMGLVPARLSASAPPPPSAPRQESTGPEGLTDARSG</sequence>
<protein>
    <submittedName>
        <fullName evidence="2">SUKH-3 domain-containing protein</fullName>
    </submittedName>
</protein>
<keyword evidence="3" id="KW-1185">Reference proteome</keyword>
<accession>A0ABS3WZD3</accession>
<dbReference type="EMBL" id="JAFFZN010000024">
    <property type="protein sequence ID" value="MBO8188494.1"/>
    <property type="molecule type" value="Genomic_DNA"/>
</dbReference>
<comment type="caution">
    <text evidence="2">The sequence shown here is derived from an EMBL/GenBank/DDBJ whole genome shotgun (WGS) entry which is preliminary data.</text>
</comment>
<evidence type="ECO:0000256" key="1">
    <source>
        <dbReference type="SAM" id="MobiDB-lite"/>
    </source>
</evidence>
<dbReference type="Proteomes" id="UP001518976">
    <property type="component" value="Unassembled WGS sequence"/>
</dbReference>